<gene>
    <name evidence="2" type="ORF">A9D14_11305</name>
</gene>
<sequence length="478" mass="54776">MRIPLIKGSKLDKDIIAAAKRIDQNTKYAERGYPSEKELEKLCDFRFRHLDVYHRGEWLQHRKAMDPTAEEALRVCHHPTSRDVASAFRVLYENDRLRAGNCKALEYAWRRDFGRLRRSLERIELTSTGGFASKFAMLIDALGVRGAVLYVLEQAFEFERTFEYVAAHLIDFRNLRGGLGKKGLIFGDQDPNMIHLALSMKQRIKPRDWDGHARLNYEILKSARLDHHQAQAPEGDRWHLVLGRPPLHFITQYLFHTHDRFAPYLPAVASSRFSLNSAIFRIALNILAHIDADEAQAELVARISHANERERPNGGTRSKGGKELPSLLERAIPRDRFDPFSSRGSDLPFQQIDDPDWADGYVARLRDRYDKLLANGLVEEEKNPFARAFPFAQGWSRSRVTTALERVWYRARYALETLDPRYAYPGHRNGHPLGAREIDLSLSLAADLVETPNPMSKARSLGLPIHGVTTWIPQADAW</sequence>
<keyword evidence="3" id="KW-1185">Reference proteome</keyword>
<feature type="region of interest" description="Disordered" evidence="1">
    <location>
        <begin position="306"/>
        <end position="325"/>
    </location>
</feature>
<dbReference type="Proteomes" id="UP000195807">
    <property type="component" value="Chromosome"/>
</dbReference>
<dbReference type="KEGG" id="cman:A9D14_11305"/>
<accession>A0A1Z1FD16</accession>
<evidence type="ECO:0000256" key="1">
    <source>
        <dbReference type="SAM" id="MobiDB-lite"/>
    </source>
</evidence>
<dbReference type="AlphaFoldDB" id="A0A1Z1FD16"/>
<dbReference type="STRING" id="450378.GCA_001661675_02273"/>
<evidence type="ECO:0000313" key="3">
    <source>
        <dbReference type="Proteomes" id="UP000195807"/>
    </source>
</evidence>
<evidence type="ECO:0000313" key="2">
    <source>
        <dbReference type="EMBL" id="ARU16654.1"/>
    </source>
</evidence>
<dbReference type="EMBL" id="CP019602">
    <property type="protein sequence ID" value="ARU16654.1"/>
    <property type="molecule type" value="Genomic_DNA"/>
</dbReference>
<organism evidence="2 3">
    <name type="scientific">Croceicoccus marinus</name>
    <dbReference type="NCBI Taxonomy" id="450378"/>
    <lineage>
        <taxon>Bacteria</taxon>
        <taxon>Pseudomonadati</taxon>
        <taxon>Pseudomonadota</taxon>
        <taxon>Alphaproteobacteria</taxon>
        <taxon>Sphingomonadales</taxon>
        <taxon>Erythrobacteraceae</taxon>
        <taxon>Croceicoccus</taxon>
    </lineage>
</organism>
<reference evidence="2 3" key="1">
    <citation type="submission" date="2017-01" db="EMBL/GenBank/DDBJ databases">
        <title>Complete genome sequence of esterase-producing bacterium Croceicoccus marinus E4A9.</title>
        <authorList>
            <person name="Wu Y.-H."/>
            <person name="Cheng H."/>
            <person name="Xu L."/>
            <person name="Huo Y.-Y."/>
            <person name="Wang C.-S."/>
            <person name="Xu X.-W."/>
        </authorList>
    </citation>
    <scope>NUCLEOTIDE SEQUENCE [LARGE SCALE GENOMIC DNA]</scope>
    <source>
        <strain evidence="2 3">E4A9</strain>
    </source>
</reference>
<protein>
    <submittedName>
        <fullName evidence="2">Uncharacterized protein</fullName>
    </submittedName>
</protein>
<proteinExistence type="predicted"/>
<name>A0A1Z1FD16_9SPHN</name>